<comment type="similarity">
    <text evidence="5">Belongs to the SPATA31 family.</text>
</comment>
<dbReference type="RefSeq" id="XP_070444200.1">
    <property type="nucleotide sequence ID" value="XM_070588099.1"/>
</dbReference>
<dbReference type="Proteomes" id="UP001652662">
    <property type="component" value="Chromosome 1"/>
</dbReference>
<evidence type="ECO:0000256" key="5">
    <source>
        <dbReference type="ARBA" id="ARBA00035009"/>
    </source>
</evidence>
<gene>
    <name evidence="10" type="primary">LOC139078058</name>
</gene>
<feature type="region of interest" description="Disordered" evidence="6">
    <location>
        <begin position="446"/>
        <end position="469"/>
    </location>
</feature>
<dbReference type="PANTHER" id="PTHR21859">
    <property type="entry name" value="ACROSOME-SPECIFIC PROTEIN"/>
    <property type="match status" value="1"/>
</dbReference>
<evidence type="ECO:0000313" key="9">
    <source>
        <dbReference type="Proteomes" id="UP001652662"/>
    </source>
</evidence>
<feature type="region of interest" description="Disordered" evidence="6">
    <location>
        <begin position="393"/>
        <end position="432"/>
    </location>
</feature>
<sequence length="569" mass="61949">MENPLMFLKSVIATWLSSSSTSWVIGTILPFLCGLGLLLLFLPSLQRNPPSRPPCKRRHIGKRQVEPRGRSSRSRKKRGALKAYRAGRKGLAEVWSPMSLLQSSPGRLSSKGCFHHSSCQDYPEEACNTASARAHQPCGKPVEGAPLAMTPALSLAPLASTLPAEPPADLTRIPLGTIAMSSAPGHSCLPLPTSGLSHMSCRIEFLYRWNIIKVLFFPMLSHFESQQEHASCHQPVPSFWRGPTNREGETDSPSVANPDVQKLLETEITNRIQTKVWEKEEQDDPGTPQMLEAPSTTSGLNFQWGLPLLSLEPADLKACEAQPSALPRFTFSPSATCDSGAHLRADIAEFMGKPLEPPPGEKHKTLTAKASVPSLACPLPATSPVCKENQKALGETLPGDGRDLSEASLTAQEGRPPSLSFTFSLSDRNGQSGTVVGAEQGRLHLSPGSAMARNEPREESGGEASPEPCCGVATLEGESGSQSWSQVRGIGDTLGTQSLQILQEKEEVFRENPFRRMLRCFLPCLKPNKDEAPEDPLAKASPHQPLPRARHRSHTARRRMAGLFKHHRQ</sequence>
<accession>A0ABM4LUT2</accession>
<evidence type="ECO:0000256" key="3">
    <source>
        <dbReference type="ARBA" id="ARBA00022989"/>
    </source>
</evidence>
<evidence type="ECO:0000256" key="2">
    <source>
        <dbReference type="ARBA" id="ARBA00022692"/>
    </source>
</evidence>
<name>A0ABM4LUT2_EQUPR</name>
<evidence type="ECO:0000256" key="7">
    <source>
        <dbReference type="SAM" id="Phobius"/>
    </source>
</evidence>
<dbReference type="GeneID" id="139078058"/>
<comment type="subcellular location">
    <subcellularLocation>
        <location evidence="1">Membrane</location>
        <topology evidence="1">Single-pass membrane protein</topology>
    </subcellularLocation>
</comment>
<feature type="compositionally biased region" description="Polar residues" evidence="6">
    <location>
        <begin position="419"/>
        <end position="432"/>
    </location>
</feature>
<feature type="region of interest" description="Disordered" evidence="6">
    <location>
        <begin position="238"/>
        <end position="257"/>
    </location>
</feature>
<feature type="region of interest" description="Disordered" evidence="6">
    <location>
        <begin position="529"/>
        <end position="556"/>
    </location>
</feature>
<keyword evidence="3 7" id="KW-1133">Transmembrane helix</keyword>
<organism evidence="9 10">
    <name type="scientific">Equus przewalskii</name>
    <name type="common">Przewalski's horse</name>
    <name type="synonym">Equus caballus przewalskii</name>
    <dbReference type="NCBI Taxonomy" id="9798"/>
    <lineage>
        <taxon>Eukaryota</taxon>
        <taxon>Metazoa</taxon>
        <taxon>Chordata</taxon>
        <taxon>Craniata</taxon>
        <taxon>Vertebrata</taxon>
        <taxon>Euteleostomi</taxon>
        <taxon>Mammalia</taxon>
        <taxon>Eutheria</taxon>
        <taxon>Laurasiatheria</taxon>
        <taxon>Perissodactyla</taxon>
        <taxon>Equidae</taxon>
        <taxon>Equus</taxon>
    </lineage>
</organism>
<evidence type="ECO:0000256" key="4">
    <source>
        <dbReference type="ARBA" id="ARBA00023136"/>
    </source>
</evidence>
<keyword evidence="9" id="KW-1185">Reference proteome</keyword>
<evidence type="ECO:0000256" key="1">
    <source>
        <dbReference type="ARBA" id="ARBA00004167"/>
    </source>
</evidence>
<keyword evidence="2 7" id="KW-0812">Transmembrane</keyword>
<feature type="transmembrane region" description="Helical" evidence="7">
    <location>
        <begin position="20"/>
        <end position="42"/>
    </location>
</feature>
<dbReference type="PANTHER" id="PTHR21859:SF56">
    <property type="entry name" value="SPATA31 DOMAIN-CONTAINING PROTEIN"/>
    <property type="match status" value="1"/>
</dbReference>
<feature type="compositionally biased region" description="Basic residues" evidence="6">
    <location>
        <begin position="70"/>
        <end position="83"/>
    </location>
</feature>
<feature type="domain" description="SPATA31-like" evidence="8">
    <location>
        <begin position="72"/>
        <end position="156"/>
    </location>
</feature>
<feature type="region of interest" description="Disordered" evidence="6">
    <location>
        <begin position="49"/>
        <end position="83"/>
    </location>
</feature>
<reference evidence="10" key="2">
    <citation type="submission" date="2025-08" db="UniProtKB">
        <authorList>
            <consortium name="RefSeq"/>
        </authorList>
    </citation>
    <scope>IDENTIFICATION</scope>
    <source>
        <tissue evidence="10">Blood</tissue>
    </source>
</reference>
<proteinExistence type="inferred from homology"/>
<dbReference type="Pfam" id="PF15371">
    <property type="entry name" value="DUF4599"/>
    <property type="match status" value="1"/>
</dbReference>
<keyword evidence="4 7" id="KW-0472">Membrane</keyword>
<protein>
    <submittedName>
        <fullName evidence="10">Spermatogenesis-associated protein 31E1-like isoform X1</fullName>
    </submittedName>
</protein>
<evidence type="ECO:0000256" key="6">
    <source>
        <dbReference type="SAM" id="MobiDB-lite"/>
    </source>
</evidence>
<evidence type="ECO:0000259" key="8">
    <source>
        <dbReference type="Pfam" id="PF15371"/>
    </source>
</evidence>
<reference evidence="9" key="1">
    <citation type="submission" date="2025-05" db="UniProtKB">
        <authorList>
            <consortium name="RefSeq"/>
        </authorList>
    </citation>
    <scope>NUCLEOTIDE SEQUENCE [LARGE SCALE GENOMIC DNA]</scope>
</reference>
<dbReference type="InterPro" id="IPR027970">
    <property type="entry name" value="SPATA31-like"/>
</dbReference>
<evidence type="ECO:0000313" key="10">
    <source>
        <dbReference type="RefSeq" id="XP_070444200.1"/>
    </source>
</evidence>